<reference evidence="2 3" key="1">
    <citation type="submission" date="2019-11" db="EMBL/GenBank/DDBJ databases">
        <title>Pseudooceanicola pacifica sp. nov., isolated from deep-sea sediment of the Pacific Ocean.</title>
        <authorList>
            <person name="Lyu L."/>
        </authorList>
    </citation>
    <scope>NUCLEOTIDE SEQUENCE [LARGE SCALE GENOMIC DNA]</scope>
    <source>
        <strain evidence="2 3">216_PA32_1</strain>
    </source>
</reference>
<dbReference type="AlphaFoldDB" id="A0A844W1T6"/>
<dbReference type="Proteomes" id="UP000443843">
    <property type="component" value="Unassembled WGS sequence"/>
</dbReference>
<dbReference type="PANTHER" id="PTHR36302:SF1">
    <property type="entry name" value="COPPER CHAPERONE PCU(A)C"/>
    <property type="match status" value="1"/>
</dbReference>
<organism evidence="2 3">
    <name type="scientific">Pseudooceanicola pacificus</name>
    <dbReference type="NCBI Taxonomy" id="2676438"/>
    <lineage>
        <taxon>Bacteria</taxon>
        <taxon>Pseudomonadati</taxon>
        <taxon>Pseudomonadota</taxon>
        <taxon>Alphaproteobacteria</taxon>
        <taxon>Rhodobacterales</taxon>
        <taxon>Paracoccaceae</taxon>
        <taxon>Pseudooceanicola</taxon>
    </lineage>
</organism>
<accession>A0A844W1T6</accession>
<feature type="chain" id="PRO_5032566651" evidence="1">
    <location>
        <begin position="21"/>
        <end position="147"/>
    </location>
</feature>
<keyword evidence="1" id="KW-0732">Signal</keyword>
<comment type="caution">
    <text evidence="2">The sequence shown here is derived from an EMBL/GenBank/DDBJ whole genome shotgun (WGS) entry which is preliminary data.</text>
</comment>
<dbReference type="EMBL" id="WNXQ01000003">
    <property type="protein sequence ID" value="MWB77717.1"/>
    <property type="molecule type" value="Genomic_DNA"/>
</dbReference>
<gene>
    <name evidence="2" type="ORF">GLS40_06745</name>
</gene>
<proteinExistence type="predicted"/>
<dbReference type="Pfam" id="PF04314">
    <property type="entry name" value="PCuAC"/>
    <property type="match status" value="1"/>
</dbReference>
<protein>
    <submittedName>
        <fullName evidence="2">Copper chaperone PCu(A)C</fullName>
    </submittedName>
</protein>
<sequence length="147" mass="15525">MPLRCLAALLLTLAPLAAQAGDIVIEDSYARAATPIARSGAAYMVIRNTGSEDDRLIGVNTPMAEVAQLHTHVMEGGGVMRMRPAPDGFAVPAGGTALLERGGDHVMLMGLTEAMQDGSSFEMTLTFEHAGQMTIEVPVDMKRMPDG</sequence>
<evidence type="ECO:0000313" key="2">
    <source>
        <dbReference type="EMBL" id="MWB77717.1"/>
    </source>
</evidence>
<dbReference type="InterPro" id="IPR007410">
    <property type="entry name" value="LpqE-like"/>
</dbReference>
<evidence type="ECO:0000256" key="1">
    <source>
        <dbReference type="SAM" id="SignalP"/>
    </source>
</evidence>
<dbReference type="Gene3D" id="2.60.40.1890">
    <property type="entry name" value="PCu(A)C copper chaperone"/>
    <property type="match status" value="1"/>
</dbReference>
<dbReference type="InterPro" id="IPR036182">
    <property type="entry name" value="PCuAC_sf"/>
</dbReference>
<name>A0A844W1T6_9RHOB</name>
<dbReference type="RefSeq" id="WP_160381985.1">
    <property type="nucleotide sequence ID" value="NZ_WNXQ01000003.1"/>
</dbReference>
<evidence type="ECO:0000313" key="3">
    <source>
        <dbReference type="Proteomes" id="UP000443843"/>
    </source>
</evidence>
<dbReference type="SUPFAM" id="SSF110087">
    <property type="entry name" value="DR1885-like metal-binding protein"/>
    <property type="match status" value="1"/>
</dbReference>
<keyword evidence="3" id="KW-1185">Reference proteome</keyword>
<dbReference type="InterPro" id="IPR058248">
    <property type="entry name" value="Lxx211020-like"/>
</dbReference>
<dbReference type="PANTHER" id="PTHR36302">
    <property type="entry name" value="BLR7088 PROTEIN"/>
    <property type="match status" value="1"/>
</dbReference>
<feature type="signal peptide" evidence="1">
    <location>
        <begin position="1"/>
        <end position="20"/>
    </location>
</feature>